<keyword evidence="3" id="KW-1185">Reference proteome</keyword>
<dbReference type="PANTHER" id="PTHR36151:SF3">
    <property type="entry name" value="ER-BOUND OXYGENASE MPAB_MPAB'_RUBBER OXYGENASE CATALYTIC DOMAIN-CONTAINING PROTEIN"/>
    <property type="match status" value="1"/>
</dbReference>
<evidence type="ECO:0000313" key="3">
    <source>
        <dbReference type="Proteomes" id="UP000219514"/>
    </source>
</evidence>
<evidence type="ECO:0000259" key="1">
    <source>
        <dbReference type="Pfam" id="PF09995"/>
    </source>
</evidence>
<organism evidence="2 3">
    <name type="scientific">Geodermatophilus sabuli</name>
    <dbReference type="NCBI Taxonomy" id="1564158"/>
    <lineage>
        <taxon>Bacteria</taxon>
        <taxon>Bacillati</taxon>
        <taxon>Actinomycetota</taxon>
        <taxon>Actinomycetes</taxon>
        <taxon>Geodermatophilales</taxon>
        <taxon>Geodermatophilaceae</taxon>
        <taxon>Geodermatophilus</taxon>
    </lineage>
</organism>
<feature type="domain" description="ER-bound oxygenase mpaB/mpaB'/Rubber oxygenase catalytic" evidence="1">
    <location>
        <begin position="25"/>
        <end position="257"/>
    </location>
</feature>
<dbReference type="InterPro" id="IPR018713">
    <property type="entry name" value="MPAB/Lcp_cat_dom"/>
</dbReference>
<evidence type="ECO:0000313" key="2">
    <source>
        <dbReference type="EMBL" id="SNX98411.1"/>
    </source>
</evidence>
<name>A0A285EK80_9ACTN</name>
<dbReference type="AlphaFoldDB" id="A0A285EK80"/>
<sequence length="287" mass="31389">MTASVRDWTPEEDLLGFFGPDSVTWRVHADPVFSVGGLRALLLQALHPVAMDGVATFSEGFRSDPWPRLVRTAAYVDTLTFGTRREAVRAVRRVRGLHRRLAGVEPTSGRAYRVDDPDLLLWVHCCEVDSLLDVGLRGGVVRIADADRYVAEQVTAAVLVGCSEADVPRTVAELRHYLDGVRPSLALTPAARDALRLVVTPPMPAWVRWLTPARPAWGTLATLAVATLPQWARRMYSLPGFGVTDAAATAGLRAYRQAMLRLPQRARRSPIVWAGMARVGQAVPVSA</sequence>
<dbReference type="Pfam" id="PF09995">
    <property type="entry name" value="MPAB_Lcp_cat"/>
    <property type="match status" value="1"/>
</dbReference>
<dbReference type="RefSeq" id="WP_097208330.1">
    <property type="nucleotide sequence ID" value="NZ_JACHXB010000005.1"/>
</dbReference>
<dbReference type="PANTHER" id="PTHR36151">
    <property type="entry name" value="BLR2777 PROTEIN"/>
    <property type="match status" value="1"/>
</dbReference>
<dbReference type="OrthoDB" id="108890at2"/>
<gene>
    <name evidence="2" type="ORF">SAMN06893097_110195</name>
</gene>
<accession>A0A285EK80</accession>
<dbReference type="Proteomes" id="UP000219514">
    <property type="component" value="Unassembled WGS sequence"/>
</dbReference>
<dbReference type="EMBL" id="OBDO01000010">
    <property type="protein sequence ID" value="SNX98411.1"/>
    <property type="molecule type" value="Genomic_DNA"/>
</dbReference>
<protein>
    <submittedName>
        <fullName evidence="2">Uncharacterized conserved protein, DUF2236 family</fullName>
    </submittedName>
</protein>
<proteinExistence type="predicted"/>
<reference evidence="2 3" key="1">
    <citation type="submission" date="2017-09" db="EMBL/GenBank/DDBJ databases">
        <authorList>
            <person name="Ehlers B."/>
            <person name="Leendertz F.H."/>
        </authorList>
    </citation>
    <scope>NUCLEOTIDE SEQUENCE [LARGE SCALE GENOMIC DNA]</scope>
    <source>
        <strain evidence="2 3">DSM 46844</strain>
    </source>
</reference>
<dbReference type="GO" id="GO:0016491">
    <property type="term" value="F:oxidoreductase activity"/>
    <property type="evidence" value="ECO:0007669"/>
    <property type="project" value="InterPro"/>
</dbReference>